<feature type="signal peptide" evidence="1">
    <location>
        <begin position="1"/>
        <end position="28"/>
    </location>
</feature>
<evidence type="ECO:0000256" key="1">
    <source>
        <dbReference type="SAM" id="SignalP"/>
    </source>
</evidence>
<dbReference type="NCBIfam" id="TIGR02595">
    <property type="entry name" value="PEP_CTERM"/>
    <property type="match status" value="1"/>
</dbReference>
<protein>
    <submittedName>
        <fullName evidence="2">PEP-CTERM sorting domain-containing protein</fullName>
    </submittedName>
</protein>
<dbReference type="AlphaFoldDB" id="A0A9X1YLJ0"/>
<evidence type="ECO:0000313" key="3">
    <source>
        <dbReference type="Proteomes" id="UP001139353"/>
    </source>
</evidence>
<keyword evidence="3" id="KW-1185">Reference proteome</keyword>
<reference evidence="2" key="1">
    <citation type="submission" date="2021-11" db="EMBL/GenBank/DDBJ databases">
        <title>BS-T2-15 a new species belonging to the Comamonadaceae family isolated from the soil of a French oak forest.</title>
        <authorList>
            <person name="Mieszkin S."/>
            <person name="Alain K."/>
        </authorList>
    </citation>
    <scope>NUCLEOTIDE SEQUENCE</scope>
    <source>
        <strain evidence="2">BS-T2-15</strain>
    </source>
</reference>
<dbReference type="RefSeq" id="WP_275682607.1">
    <property type="nucleotide sequence ID" value="NZ_JAJLJH010000002.1"/>
</dbReference>
<dbReference type="EMBL" id="JAJLJH010000002">
    <property type="protein sequence ID" value="MCK9686587.1"/>
    <property type="molecule type" value="Genomic_DNA"/>
</dbReference>
<dbReference type="InterPro" id="IPR013424">
    <property type="entry name" value="Ice-binding_C"/>
</dbReference>
<feature type="chain" id="PRO_5040736208" evidence="1">
    <location>
        <begin position="29"/>
        <end position="187"/>
    </location>
</feature>
<dbReference type="Proteomes" id="UP001139353">
    <property type="component" value="Unassembled WGS sequence"/>
</dbReference>
<proteinExistence type="predicted"/>
<organism evidence="2 3">
    <name type="scientific">Scleromatobacter humisilvae</name>
    <dbReference type="NCBI Taxonomy" id="2897159"/>
    <lineage>
        <taxon>Bacteria</taxon>
        <taxon>Pseudomonadati</taxon>
        <taxon>Pseudomonadota</taxon>
        <taxon>Betaproteobacteria</taxon>
        <taxon>Burkholderiales</taxon>
        <taxon>Sphaerotilaceae</taxon>
        <taxon>Scleromatobacter</taxon>
    </lineage>
</organism>
<keyword evidence="1" id="KW-0732">Signal</keyword>
<accession>A0A9X1YLJ0</accession>
<name>A0A9X1YLJ0_9BURK</name>
<gene>
    <name evidence="2" type="ORF">LPC04_12795</name>
</gene>
<comment type="caution">
    <text evidence="2">The sequence shown here is derived from an EMBL/GenBank/DDBJ whole genome shotgun (WGS) entry which is preliminary data.</text>
</comment>
<sequence>MFNISTKTMLTRLVLPVALSVLAGSASASLVMITANGTYSSSAPTTGLSKANEAYALSFEVQSPTTAQGAGIQSVIDALFTLNGVKVGNVTGVTFYPTSEDGLFDVTITGAGSTTLLDFYGPQIYGTGGVLLTGNYTGVVDEGQAHLPAGIGGAKLTVSTVAEPGTLAGVGIALVALAAARRKQKRG</sequence>
<evidence type="ECO:0000313" key="2">
    <source>
        <dbReference type="EMBL" id="MCK9686587.1"/>
    </source>
</evidence>